<dbReference type="OrthoDB" id="9763644at2"/>
<evidence type="ECO:0000259" key="1">
    <source>
        <dbReference type="Pfam" id="PF05272"/>
    </source>
</evidence>
<dbReference type="PANTHER" id="PTHR34985:SF1">
    <property type="entry name" value="SLR0554 PROTEIN"/>
    <property type="match status" value="1"/>
</dbReference>
<evidence type="ECO:0000313" key="5">
    <source>
        <dbReference type="Proteomes" id="UP000014158"/>
    </source>
</evidence>
<accession>R2R8Y5</accession>
<feature type="domain" description="Virulence-associated protein E-like" evidence="1">
    <location>
        <begin position="503"/>
        <end position="721"/>
    </location>
</feature>
<dbReference type="RefSeq" id="WP_010745812.1">
    <property type="nucleotide sequence ID" value="NZ_ASWF01000003.1"/>
</dbReference>
<gene>
    <name evidence="3" type="ORF">I590_02548</name>
    <name evidence="2" type="ORF">UAK_02604</name>
</gene>
<dbReference type="EMBL" id="ASWF01000003">
    <property type="protein sequence ID" value="EOT75724.1"/>
    <property type="molecule type" value="Genomic_DNA"/>
</dbReference>
<dbReference type="eggNOG" id="COG5545">
    <property type="taxonomic scope" value="Bacteria"/>
</dbReference>
<evidence type="ECO:0000313" key="3">
    <source>
        <dbReference type="EMBL" id="EOT75724.1"/>
    </source>
</evidence>
<comment type="caution">
    <text evidence="2">The sequence shown here is derived from an EMBL/GenBank/DDBJ whole genome shotgun (WGS) entry which is preliminary data.</text>
</comment>
<dbReference type="Proteomes" id="UP000013877">
    <property type="component" value="Unassembled WGS sequence"/>
</dbReference>
<evidence type="ECO:0000313" key="4">
    <source>
        <dbReference type="Proteomes" id="UP000013877"/>
    </source>
</evidence>
<reference evidence="3 5" key="2">
    <citation type="submission" date="2013-03" db="EMBL/GenBank/DDBJ databases">
        <title>The Genome Sequence of Enterococcus raffinosus ATCC_49464 (PacBio/Illumina hybrid assembly).</title>
        <authorList>
            <consortium name="The Broad Institute Genomics Platform"/>
            <consortium name="The Broad Institute Genome Sequencing Center for Infectious Disease"/>
            <person name="Earl A."/>
            <person name="Russ C."/>
            <person name="Gilmore M."/>
            <person name="Surin D."/>
            <person name="Walker B."/>
            <person name="Young S."/>
            <person name="Zeng Q."/>
            <person name="Gargeya S."/>
            <person name="Fitzgerald M."/>
            <person name="Haas B."/>
            <person name="Abouelleil A."/>
            <person name="Allen A.W."/>
            <person name="Alvarado L."/>
            <person name="Arachchi H.M."/>
            <person name="Berlin A.M."/>
            <person name="Chapman S.B."/>
            <person name="Gainer-Dewar J."/>
            <person name="Goldberg J."/>
            <person name="Griggs A."/>
            <person name="Gujja S."/>
            <person name="Hansen M."/>
            <person name="Howarth C."/>
            <person name="Imamovic A."/>
            <person name="Ireland A."/>
            <person name="Larimer J."/>
            <person name="McCowan C."/>
            <person name="Murphy C."/>
            <person name="Pearson M."/>
            <person name="Poon T.W."/>
            <person name="Priest M."/>
            <person name="Roberts A."/>
            <person name="Saif S."/>
            <person name="Shea T."/>
            <person name="Sisk P."/>
            <person name="Sykes S."/>
            <person name="Wortman J."/>
            <person name="Nusbaum C."/>
            <person name="Birren B."/>
        </authorList>
    </citation>
    <scope>NUCLEOTIDE SEQUENCE [LARGE SCALE GENOMIC DNA]</scope>
    <source>
        <strain evidence="3 5">ATCC 49464</strain>
    </source>
</reference>
<proteinExistence type="predicted"/>
<dbReference type="HOGENOM" id="CLU_018385_1_0_9"/>
<keyword evidence="5" id="KW-1185">Reference proteome</keyword>
<dbReference type="Proteomes" id="UP000014158">
    <property type="component" value="Unassembled WGS sequence"/>
</dbReference>
<dbReference type="AlphaFoldDB" id="R2R8Y5"/>
<protein>
    <recommendedName>
        <fullName evidence="1">Virulence-associated protein E-like domain-containing protein</fullName>
    </recommendedName>
</protein>
<evidence type="ECO:0000313" key="2">
    <source>
        <dbReference type="EMBL" id="EOH77031.1"/>
    </source>
</evidence>
<dbReference type="InterPro" id="IPR007936">
    <property type="entry name" value="VapE-like_dom"/>
</dbReference>
<dbReference type="EMBL" id="AJAL01000014">
    <property type="protein sequence ID" value="EOH77031.1"/>
    <property type="molecule type" value="Genomic_DNA"/>
</dbReference>
<reference evidence="2 4" key="1">
    <citation type="submission" date="2013-02" db="EMBL/GenBank/DDBJ databases">
        <title>The Genome Sequence of Enterococcus raffinosus ATCC_49464.</title>
        <authorList>
            <consortium name="The Broad Institute Genome Sequencing Platform"/>
            <consortium name="The Broad Institute Genome Sequencing Center for Infectious Disease"/>
            <person name="Earl A.M."/>
            <person name="Gilmore M.S."/>
            <person name="Lebreton F."/>
            <person name="Walker B."/>
            <person name="Young S.K."/>
            <person name="Zeng Q."/>
            <person name="Gargeya S."/>
            <person name="Fitzgerald M."/>
            <person name="Haas B."/>
            <person name="Abouelleil A."/>
            <person name="Alvarado L."/>
            <person name="Arachchi H.M."/>
            <person name="Berlin A.M."/>
            <person name="Chapman S.B."/>
            <person name="Dewar J."/>
            <person name="Goldberg J."/>
            <person name="Griggs A."/>
            <person name="Gujja S."/>
            <person name="Hansen M."/>
            <person name="Howarth C."/>
            <person name="Imamovic A."/>
            <person name="Larimer J."/>
            <person name="McCowan C."/>
            <person name="Murphy C."/>
            <person name="Neiman D."/>
            <person name="Pearson M."/>
            <person name="Priest M."/>
            <person name="Roberts A."/>
            <person name="Saif S."/>
            <person name="Shea T."/>
            <person name="Sisk P."/>
            <person name="Sykes S."/>
            <person name="Wortman J."/>
            <person name="Nusbaum C."/>
            <person name="Birren B."/>
        </authorList>
    </citation>
    <scope>NUCLEOTIDE SEQUENCE [LARGE SCALE GENOMIC DNA]</scope>
    <source>
        <strain evidence="2 4">ATCC 49464</strain>
    </source>
</reference>
<dbReference type="PANTHER" id="PTHR34985">
    <property type="entry name" value="SLR0554 PROTEIN"/>
    <property type="match status" value="1"/>
</dbReference>
<name>R2R8Y5_9ENTE</name>
<sequence>MALSSSQKEIIVGLDNDRKLTIATAPSAQTKRWKNVEIGWSDLAKKLATPTRTQELYKEFVKMSKAQQGKVKDVGGFVGGSLAQGRRLANNVSWRSMLTLDLDNGDADVLDDIKQALHGYTYAVYSTHKHRADAPRLRVIVPLLKNVKLEQYEPIARRIAADINIEAMDKTTYQPSRLMFWGSVAKDGEFVFHVEDGDYLDPEEQLDRYDDWKDVYAWPHAADEMANVKHLAKKQGDPLEKRGYIGAFNRAYRIEDVIEKWLPDQYEFFKEDRYTYLDGSTAGGLILYQDGLFAYSHHGTSPTSGQLTNAFDFLRLHLFGDLDFDVAPEVPATKRPSYKEMMSFIHDDEQTNSELVDLSELPFDVFDDSKQDEEFYDQDDDWIDDDDDWEDSNTSAKQAKKWLAQLSRDDRGQIESTGINVKIILSNDPNLKGKVAIDEFSRRMIIRGKLPWARSGSDWLDSDDGSLQIYLEQYYGVVGPNKIMNALNEIALENSFHPVKEYLDSLEWDGKKRIEQIFQKFFGAEDTEYTRTVSKIHFVASVARIYHPGIKYDTAIVFVGGQGLGKSYFIDKLGKGWSNDSLQRVDNKDAYEALIGSWLIELPEMSAMKKSDNETIKHFLSKREDRFRLSYGKRTATYERACTFWGSSNDLNFLKDTTGNRRYYPIGCDKEAQKMKSWKHLTDAMIDQIWAEAKTLYEEGFSIYLPEELDSTAEQVQAQYTEESPIVPIIREYLEYPLCEEWEDMSPAERSLNFRHRTDDEIKEMIKEGATVRQEVCTAEIWTEALGKEIDRMTRLDSREITGALLQIGGWKRASKGKRFGVHGVQKYFERQY</sequence>
<dbReference type="Pfam" id="PF05272">
    <property type="entry name" value="VapE-like_dom"/>
    <property type="match status" value="1"/>
</dbReference>
<dbReference type="PATRIC" id="fig|1158602.3.peg.2605"/>
<organism evidence="2 4">
    <name type="scientific">Enterococcus raffinosus ATCC 49464</name>
    <dbReference type="NCBI Taxonomy" id="1158602"/>
    <lineage>
        <taxon>Bacteria</taxon>
        <taxon>Bacillati</taxon>
        <taxon>Bacillota</taxon>
        <taxon>Bacilli</taxon>
        <taxon>Lactobacillales</taxon>
        <taxon>Enterococcaceae</taxon>
        <taxon>Enterococcus</taxon>
    </lineage>
</organism>